<comment type="subcellular location">
    <subcellularLocation>
        <location evidence="1">Nucleus</location>
    </subcellularLocation>
</comment>
<evidence type="ECO:0000313" key="7">
    <source>
        <dbReference type="Ensembl" id="ENSGGOP00000044064.1"/>
    </source>
</evidence>
<dbReference type="PANTHER" id="PTHR16073:SF10">
    <property type="entry name" value="DEVELOPMENTAL PLURIPOTENCY-ASSOCIATED PROTEIN 2"/>
    <property type="match status" value="1"/>
</dbReference>
<evidence type="ECO:0000256" key="2">
    <source>
        <dbReference type="ARBA" id="ARBA00023015"/>
    </source>
</evidence>
<proteinExistence type="predicted"/>
<reference evidence="7" key="3">
    <citation type="submission" date="2025-08" db="UniProtKB">
        <authorList>
            <consortium name="Ensembl"/>
        </authorList>
    </citation>
    <scope>IDENTIFICATION</scope>
</reference>
<evidence type="ECO:0000256" key="1">
    <source>
        <dbReference type="ARBA" id="ARBA00004123"/>
    </source>
</evidence>
<evidence type="ECO:0000259" key="6">
    <source>
        <dbReference type="Pfam" id="PF14049"/>
    </source>
</evidence>
<dbReference type="Proteomes" id="UP000001519">
    <property type="component" value="Chromosome 3"/>
</dbReference>
<dbReference type="GO" id="GO:0003682">
    <property type="term" value="F:chromatin binding"/>
    <property type="evidence" value="ECO:0000318"/>
    <property type="project" value="GO_Central"/>
</dbReference>
<dbReference type="Pfam" id="PF14047">
    <property type="entry name" value="DCR"/>
    <property type="match status" value="1"/>
</dbReference>
<dbReference type="Ensembl" id="ENSGGOT00000060064.1">
    <property type="protein sequence ID" value="ENSGGOP00000044064.1"/>
    <property type="gene ID" value="ENSGGOG00000042716.1"/>
</dbReference>
<reference evidence="7" key="4">
    <citation type="submission" date="2025-09" db="UniProtKB">
        <authorList>
            <consortium name="Ensembl"/>
        </authorList>
    </citation>
    <scope>IDENTIFICATION</scope>
</reference>
<feature type="domain" description="Developmental pluripotency-associated protein 2/4 C-terminal" evidence="5">
    <location>
        <begin position="203"/>
        <end position="268"/>
    </location>
</feature>
<dbReference type="Pfam" id="PF14049">
    <property type="entry name" value="Dppa2_A"/>
    <property type="match status" value="1"/>
</dbReference>
<dbReference type="InterPro" id="IPR039590">
    <property type="entry name" value="Dppa2/4"/>
</dbReference>
<organism evidence="7 8">
    <name type="scientific">Gorilla gorilla gorilla</name>
    <name type="common">Western lowland gorilla</name>
    <dbReference type="NCBI Taxonomy" id="9595"/>
    <lineage>
        <taxon>Eukaryota</taxon>
        <taxon>Metazoa</taxon>
        <taxon>Chordata</taxon>
        <taxon>Craniata</taxon>
        <taxon>Vertebrata</taxon>
        <taxon>Euteleostomi</taxon>
        <taxon>Mammalia</taxon>
        <taxon>Eutheria</taxon>
        <taxon>Euarchontoglires</taxon>
        <taxon>Primates</taxon>
        <taxon>Haplorrhini</taxon>
        <taxon>Catarrhini</taxon>
        <taxon>Hominidae</taxon>
        <taxon>Gorilla</taxon>
    </lineage>
</organism>
<feature type="domain" description="Developmental pluripotency-associated protein 2/4 central" evidence="6">
    <location>
        <begin position="117"/>
        <end position="196"/>
    </location>
</feature>
<dbReference type="InParanoid" id="A0A2I2ZA04"/>
<dbReference type="PANTHER" id="PTHR16073">
    <property type="entry name" value="DCR DOMAIN-CONTAINING PROTEIN"/>
    <property type="match status" value="1"/>
</dbReference>
<dbReference type="InterPro" id="IPR025892">
    <property type="entry name" value="Dppa2/4_central_dom"/>
</dbReference>
<evidence type="ECO:0000256" key="4">
    <source>
        <dbReference type="ARBA" id="ARBA00023242"/>
    </source>
</evidence>
<reference evidence="8" key="1">
    <citation type="submission" date="2011-05" db="EMBL/GenBank/DDBJ databases">
        <title>Insights into the evolution of the great apes provided by the gorilla genome.</title>
        <authorList>
            <person name="Scally A."/>
        </authorList>
    </citation>
    <scope>NUCLEOTIDE SEQUENCE [LARGE SCALE GENOMIC DNA]</scope>
</reference>
<sequence length="285" mass="32807">MSDSNLDSIADEGSVILTLVPVKDGPNMEQMEPSISSTSDVKLEKPKKYNQGHHFKHMNNLHWCEIPALPLPTTLPPINKVCRDTWRDWCQQLGLSANGKKIEVYLRLHRRAFPEQQQDMPETSQETRLQRCSRKHKAVTERKSYEMNERTEETNTVEVITSVQAAMLASWARIAARAVQPKAVNSCSIPVSVEAFWMQTSDVRWCVVHGRRLSADTKSWVHLQFHADQAWVPTTHRRMISLFLLPAYIFPSPCIEDNILCPNCAKKNKKMMKRLMTMEKQQQPL</sequence>
<dbReference type="InterPro" id="IPR025891">
    <property type="entry name" value="Dppa2/4_C_dom"/>
</dbReference>
<name>A0A2I2ZA04_GORGO</name>
<keyword evidence="8" id="KW-1185">Reference proteome</keyword>
<dbReference type="AlphaFoldDB" id="A0A2I2ZA04"/>
<dbReference type="EMBL" id="CABD030026325">
    <property type="status" value="NOT_ANNOTATED_CDS"/>
    <property type="molecule type" value="Genomic_DNA"/>
</dbReference>
<dbReference type="GO" id="GO:0048731">
    <property type="term" value="P:system development"/>
    <property type="evidence" value="ECO:0000318"/>
    <property type="project" value="GO_Central"/>
</dbReference>
<keyword evidence="2" id="KW-0805">Transcription regulation</keyword>
<keyword evidence="3" id="KW-0804">Transcription</keyword>
<dbReference type="OMA" id="PKAGCKI"/>
<dbReference type="STRING" id="9593.ENSGGOP00000044064"/>
<protein>
    <recommendedName>
        <fullName evidence="9">SAP domain-containing protein</fullName>
    </recommendedName>
</protein>
<reference evidence="7 8" key="2">
    <citation type="journal article" date="2012" name="Nature">
        <title>Insights into hominid evolution from the gorilla genome sequence.</title>
        <authorList>
            <person name="Scally A."/>
            <person name="Dutheil J.Y."/>
            <person name="Hillier L.W."/>
            <person name="Jordan G.E."/>
            <person name="Goodhead I."/>
            <person name="Herrero J."/>
            <person name="Hobolth A."/>
            <person name="Lappalainen T."/>
            <person name="Mailund T."/>
            <person name="Marques-Bonet T."/>
            <person name="McCarthy S."/>
            <person name="Montgomery S.H."/>
            <person name="Schwalie P.C."/>
            <person name="Tang Y.A."/>
            <person name="Ward M.C."/>
            <person name="Xue Y."/>
            <person name="Yngvadottir B."/>
            <person name="Alkan C."/>
            <person name="Andersen L.N."/>
            <person name="Ayub Q."/>
            <person name="Ball E.V."/>
            <person name="Beal K."/>
            <person name="Bradley B.J."/>
            <person name="Chen Y."/>
            <person name="Clee C.M."/>
            <person name="Fitzgerald S."/>
            <person name="Graves T.A."/>
            <person name="Gu Y."/>
            <person name="Heath P."/>
            <person name="Heger A."/>
            <person name="Karakoc E."/>
            <person name="Kolb-Kokocinski A."/>
            <person name="Laird G.K."/>
            <person name="Lunter G."/>
            <person name="Meader S."/>
            <person name="Mort M."/>
            <person name="Mullikin J.C."/>
            <person name="Munch K."/>
            <person name="O'Connor T.D."/>
            <person name="Phillips A.D."/>
            <person name="Prado-Martinez J."/>
            <person name="Rogers A.S."/>
            <person name="Sajjadian S."/>
            <person name="Schmidt D."/>
            <person name="Shaw K."/>
            <person name="Simpson J.T."/>
            <person name="Stenson P.D."/>
            <person name="Turner D.J."/>
            <person name="Vigilant L."/>
            <person name="Vilella A.J."/>
            <person name="Whitener W."/>
            <person name="Zhu B."/>
            <person name="Cooper D.N."/>
            <person name="de Jong P."/>
            <person name="Dermitzakis E.T."/>
            <person name="Eichler E.E."/>
            <person name="Flicek P."/>
            <person name="Goldman N."/>
            <person name="Mundy N.I."/>
            <person name="Ning Z."/>
            <person name="Odom D.T."/>
            <person name="Ponting C.P."/>
            <person name="Quail M.A."/>
            <person name="Ryder O.A."/>
            <person name="Searle S.M."/>
            <person name="Warren W.C."/>
            <person name="Wilson R.K."/>
            <person name="Schierup M.H."/>
            <person name="Rogers J."/>
            <person name="Tyler-Smith C."/>
            <person name="Durbin R."/>
        </authorList>
    </citation>
    <scope>NUCLEOTIDE SEQUENCE [LARGE SCALE GENOMIC DNA]</scope>
</reference>
<evidence type="ECO:0000256" key="3">
    <source>
        <dbReference type="ARBA" id="ARBA00023163"/>
    </source>
</evidence>
<evidence type="ECO:0000259" key="5">
    <source>
        <dbReference type="Pfam" id="PF14047"/>
    </source>
</evidence>
<dbReference type="GO" id="GO:0005634">
    <property type="term" value="C:nucleus"/>
    <property type="evidence" value="ECO:0000318"/>
    <property type="project" value="GO_Central"/>
</dbReference>
<keyword evidence="4" id="KW-0539">Nucleus</keyword>
<accession>A0A2I2ZA04</accession>
<evidence type="ECO:0000313" key="8">
    <source>
        <dbReference type="Proteomes" id="UP000001519"/>
    </source>
</evidence>
<evidence type="ECO:0008006" key="9">
    <source>
        <dbReference type="Google" id="ProtNLM"/>
    </source>
</evidence>
<dbReference type="GeneTree" id="ENSGT00390000004871"/>